<comment type="caution">
    <text evidence="2">The sequence shown here is derived from an EMBL/GenBank/DDBJ whole genome shotgun (WGS) entry which is preliminary data.</text>
</comment>
<feature type="compositionally biased region" description="Polar residues" evidence="1">
    <location>
        <begin position="68"/>
        <end position="81"/>
    </location>
</feature>
<evidence type="ECO:0000313" key="2">
    <source>
        <dbReference type="EMBL" id="GIY95394.1"/>
    </source>
</evidence>
<reference evidence="2 3" key="1">
    <citation type="submission" date="2021-06" db="EMBL/GenBank/DDBJ databases">
        <title>Caerostris extrusa draft genome.</title>
        <authorList>
            <person name="Kono N."/>
            <person name="Arakawa K."/>
        </authorList>
    </citation>
    <scope>NUCLEOTIDE SEQUENCE [LARGE SCALE GENOMIC DNA]</scope>
</reference>
<evidence type="ECO:0000313" key="3">
    <source>
        <dbReference type="Proteomes" id="UP001054945"/>
    </source>
</evidence>
<dbReference type="AlphaFoldDB" id="A0AAV4XL32"/>
<feature type="compositionally biased region" description="Polar residues" evidence="1">
    <location>
        <begin position="1"/>
        <end position="16"/>
    </location>
</feature>
<protein>
    <submittedName>
        <fullName evidence="2">Uncharacterized protein</fullName>
    </submittedName>
</protein>
<organism evidence="2 3">
    <name type="scientific">Caerostris extrusa</name>
    <name type="common">Bark spider</name>
    <name type="synonym">Caerostris bankana</name>
    <dbReference type="NCBI Taxonomy" id="172846"/>
    <lineage>
        <taxon>Eukaryota</taxon>
        <taxon>Metazoa</taxon>
        <taxon>Ecdysozoa</taxon>
        <taxon>Arthropoda</taxon>
        <taxon>Chelicerata</taxon>
        <taxon>Arachnida</taxon>
        <taxon>Araneae</taxon>
        <taxon>Araneomorphae</taxon>
        <taxon>Entelegynae</taxon>
        <taxon>Araneoidea</taxon>
        <taxon>Araneidae</taxon>
        <taxon>Caerostris</taxon>
    </lineage>
</organism>
<gene>
    <name evidence="2" type="ORF">CEXT_206901</name>
</gene>
<accession>A0AAV4XL32</accession>
<proteinExistence type="predicted"/>
<name>A0AAV4XL32_CAEEX</name>
<dbReference type="EMBL" id="BPLR01000514">
    <property type="protein sequence ID" value="GIY95394.1"/>
    <property type="molecule type" value="Genomic_DNA"/>
</dbReference>
<feature type="compositionally biased region" description="Basic and acidic residues" evidence="1">
    <location>
        <begin position="52"/>
        <end position="62"/>
    </location>
</feature>
<evidence type="ECO:0000256" key="1">
    <source>
        <dbReference type="SAM" id="MobiDB-lite"/>
    </source>
</evidence>
<sequence>MCSDTTMEPTTTNKNSHWLLAPRSSARRRKKSSSKEGQPFPPPSSTGELSDAPEHSQPDGRPKFIQKNYYQPTGTFSSSMD</sequence>
<keyword evidence="3" id="KW-1185">Reference proteome</keyword>
<dbReference type="Proteomes" id="UP001054945">
    <property type="component" value="Unassembled WGS sequence"/>
</dbReference>
<feature type="region of interest" description="Disordered" evidence="1">
    <location>
        <begin position="1"/>
        <end position="81"/>
    </location>
</feature>